<keyword evidence="2" id="KW-1185">Reference proteome</keyword>
<protein>
    <submittedName>
        <fullName evidence="1">Uncharacterized protein</fullName>
    </submittedName>
</protein>
<evidence type="ECO:0000313" key="2">
    <source>
        <dbReference type="Proteomes" id="UP000185911"/>
    </source>
</evidence>
<reference evidence="1 2" key="1">
    <citation type="submission" date="2017-01" db="EMBL/GenBank/DDBJ databases">
        <title>Genome sequence of Rhodoferax antarcticus ANT.BR, a psychrophilic purple nonsulfur bacterium from an Antarctic microbial mat.</title>
        <authorList>
            <person name="Baker J."/>
            <person name="Riester C."/>
            <person name="Skinner B."/>
            <person name="Newell A."/>
            <person name="Swingley W."/>
            <person name="Madigan M."/>
            <person name="Jung D."/>
            <person name="Asao M."/>
            <person name="Chen M."/>
            <person name="Loughlin P."/>
            <person name="Pan H."/>
            <person name="Lin S."/>
            <person name="Li N."/>
            <person name="Shaw J."/>
            <person name="Prado M."/>
            <person name="Sherman C."/>
            <person name="Li X."/>
            <person name="Tang J."/>
            <person name="Blankenship R."/>
            <person name="Zhao T."/>
            <person name="Touchman J."/>
            <person name="Sattley M."/>
        </authorList>
    </citation>
    <scope>NUCLEOTIDE SEQUENCE [LARGE SCALE GENOMIC DNA]</scope>
    <source>
        <strain evidence="1 2">ANT.BR</strain>
    </source>
</reference>
<dbReference type="EMBL" id="MSYM01000020">
    <property type="protein sequence ID" value="OLP04608.1"/>
    <property type="molecule type" value="Genomic_DNA"/>
</dbReference>
<dbReference type="Proteomes" id="UP000185911">
    <property type="component" value="Unassembled WGS sequence"/>
</dbReference>
<evidence type="ECO:0000313" key="1">
    <source>
        <dbReference type="EMBL" id="OLP04608.1"/>
    </source>
</evidence>
<proteinExistence type="predicted"/>
<comment type="caution">
    <text evidence="1">The sequence shown here is derived from an EMBL/GenBank/DDBJ whole genome shotgun (WGS) entry which is preliminary data.</text>
</comment>
<gene>
    <name evidence="1" type="ORF">BLL52_4143</name>
</gene>
<sequence>MQIRYLGSDATGVAQIAALANLTFTKLVSNTAQVSAITSPEMATLPSEKFVLIGDNFQYLTDTVLASLKETFIASVINGMSHIHAITPNQIATLTPARVQIIGSAETGYPKLSFLADNTFARLMSDPAQVAALTPQEIGTLNSGKFALIGGNFVQLSDAILTSLQYTYNATPSNSQSQIAGITPGQISTLTPAKVRILGSYDNGISKINYLSPSTFMQLASDPAQVAAITPAEVGTFFSSNIKNLGANIHFLSDVALGNFNYQCAISVSSPQCQVGSIDYAQTPFFSQPQIMIIAALNSGKGIAFMSTLGFGGLTAAQVPGLLPAHVVGVNASQLAALSNETLAAFLQATKESFTSAQKALLSASQHTACGC</sequence>
<organism evidence="1 2">
    <name type="scientific">Rhodoferax antarcticus ANT.BR</name>
    <dbReference type="NCBI Taxonomy" id="1111071"/>
    <lineage>
        <taxon>Bacteria</taxon>
        <taxon>Pseudomonadati</taxon>
        <taxon>Pseudomonadota</taxon>
        <taxon>Betaproteobacteria</taxon>
        <taxon>Burkholderiales</taxon>
        <taxon>Comamonadaceae</taxon>
        <taxon>Rhodoferax</taxon>
    </lineage>
</organism>
<name>A0A1Q8Y9C8_9BURK</name>
<dbReference type="AlphaFoldDB" id="A0A1Q8Y9C8"/>
<accession>A0A1Q8Y9C8</accession>